<evidence type="ECO:0000256" key="1">
    <source>
        <dbReference type="SAM" id="Phobius"/>
    </source>
</evidence>
<feature type="transmembrane region" description="Helical" evidence="1">
    <location>
        <begin position="378"/>
        <end position="401"/>
    </location>
</feature>
<sequence>MNKPRPPTKAEAPGGVAGSLLAALEAGGELVDEGGFSIDAAEALRKLREFQLADAHAYVLRLVEAAALGGADPIRLEIDASAVVIELGPIAFTHDELAELFTAVFIELEGASVVERRRRRSLQQLAFACNAALRLNPKAIEIESIARSGEGLRTILTPARELGEVEAFEPAQRKAGTRVRVRHSGLGVGAAEPREAELVRSSCVYSSRAVELGGERVSRGMVQALHVELLPTELSFSPRVRKASKIELDGELIGYAGLRYTSKAPAAVTILTNGVLAEELEFGDEERPGAPDFAAIVDVDLAKDLGQTKLLRGPEFERVMEAIWAVHDRVAPEGFGAPRRKRLVAIGDESNFITALIVLIIIGVALAAWGAGAGDTPGGLVVLFGIGLAVAGAFGLGMLVLQLRSER</sequence>
<proteinExistence type="predicted"/>
<name>A0A2S9YI23_9BACT</name>
<comment type="caution">
    <text evidence="2">The sequence shown here is derived from an EMBL/GenBank/DDBJ whole genome shotgun (WGS) entry which is preliminary data.</text>
</comment>
<evidence type="ECO:0000313" key="3">
    <source>
        <dbReference type="Proteomes" id="UP000237968"/>
    </source>
</evidence>
<evidence type="ECO:0000313" key="2">
    <source>
        <dbReference type="EMBL" id="PRQ04765.1"/>
    </source>
</evidence>
<dbReference type="Proteomes" id="UP000237968">
    <property type="component" value="Unassembled WGS sequence"/>
</dbReference>
<organism evidence="2 3">
    <name type="scientific">Enhygromyxa salina</name>
    <dbReference type="NCBI Taxonomy" id="215803"/>
    <lineage>
        <taxon>Bacteria</taxon>
        <taxon>Pseudomonadati</taxon>
        <taxon>Myxococcota</taxon>
        <taxon>Polyangia</taxon>
        <taxon>Nannocystales</taxon>
        <taxon>Nannocystaceae</taxon>
        <taxon>Enhygromyxa</taxon>
    </lineage>
</organism>
<dbReference type="RefSeq" id="WP_146155245.1">
    <property type="nucleotide sequence ID" value="NZ_PVNK01000025.1"/>
</dbReference>
<keyword evidence="1" id="KW-0812">Transmembrane</keyword>
<accession>A0A2S9YI23</accession>
<keyword evidence="1" id="KW-1133">Transmembrane helix</keyword>
<gene>
    <name evidence="2" type="ORF">ENSA5_05300</name>
</gene>
<reference evidence="2 3" key="1">
    <citation type="submission" date="2018-03" db="EMBL/GenBank/DDBJ databases">
        <title>Draft Genome Sequences of the Obligatory Marine Myxobacteria Enhygromyxa salina SWB005.</title>
        <authorList>
            <person name="Poehlein A."/>
            <person name="Moghaddam J.A."/>
            <person name="Harms H."/>
            <person name="Alanjari M."/>
            <person name="Koenig G.M."/>
            <person name="Daniel R."/>
            <person name="Schaeberle T.F."/>
        </authorList>
    </citation>
    <scope>NUCLEOTIDE SEQUENCE [LARGE SCALE GENOMIC DNA]</scope>
    <source>
        <strain evidence="2 3">SWB005</strain>
    </source>
</reference>
<feature type="transmembrane region" description="Helical" evidence="1">
    <location>
        <begin position="350"/>
        <end position="372"/>
    </location>
</feature>
<dbReference type="EMBL" id="PVNK01000025">
    <property type="protein sequence ID" value="PRQ04765.1"/>
    <property type="molecule type" value="Genomic_DNA"/>
</dbReference>
<keyword evidence="3" id="KW-1185">Reference proteome</keyword>
<dbReference type="OrthoDB" id="5476690at2"/>
<dbReference type="AlphaFoldDB" id="A0A2S9YI23"/>
<keyword evidence="1" id="KW-0472">Membrane</keyword>
<protein>
    <submittedName>
        <fullName evidence="2">Uncharacterized protein</fullName>
    </submittedName>
</protein>